<feature type="non-terminal residue" evidence="3">
    <location>
        <position position="1"/>
    </location>
</feature>
<name>A0A819V6L2_9BILA</name>
<evidence type="ECO:0000313" key="4">
    <source>
        <dbReference type="Proteomes" id="UP000663874"/>
    </source>
</evidence>
<protein>
    <recommendedName>
        <fullName evidence="5">Transposase</fullName>
    </recommendedName>
</protein>
<dbReference type="GO" id="GO:0003677">
    <property type="term" value="F:DNA binding"/>
    <property type="evidence" value="ECO:0007669"/>
    <property type="project" value="InterPro"/>
</dbReference>
<dbReference type="InterPro" id="IPR002492">
    <property type="entry name" value="Transposase_Tc1-like"/>
</dbReference>
<feature type="domain" description="Tc1-like transposase DDE" evidence="2">
    <location>
        <begin position="111"/>
        <end position="152"/>
    </location>
</feature>
<evidence type="ECO:0000259" key="2">
    <source>
        <dbReference type="Pfam" id="PF13358"/>
    </source>
</evidence>
<evidence type="ECO:0008006" key="5">
    <source>
        <dbReference type="Google" id="ProtNLM"/>
    </source>
</evidence>
<dbReference type="InterPro" id="IPR036397">
    <property type="entry name" value="RNaseH_sf"/>
</dbReference>
<accession>A0A819V6L2</accession>
<dbReference type="PANTHER" id="PTHR23022">
    <property type="entry name" value="TRANSPOSABLE ELEMENT-RELATED"/>
    <property type="match status" value="1"/>
</dbReference>
<evidence type="ECO:0000259" key="1">
    <source>
        <dbReference type="Pfam" id="PF01498"/>
    </source>
</evidence>
<dbReference type="PANTHER" id="PTHR23022:SF135">
    <property type="entry name" value="SI:DKEY-77F5.3"/>
    <property type="match status" value="1"/>
</dbReference>
<dbReference type="GO" id="GO:0015074">
    <property type="term" value="P:DNA integration"/>
    <property type="evidence" value="ECO:0007669"/>
    <property type="project" value="InterPro"/>
</dbReference>
<organism evidence="3 4">
    <name type="scientific">Rotaria sordida</name>
    <dbReference type="NCBI Taxonomy" id="392033"/>
    <lineage>
        <taxon>Eukaryota</taxon>
        <taxon>Metazoa</taxon>
        <taxon>Spiralia</taxon>
        <taxon>Gnathifera</taxon>
        <taxon>Rotifera</taxon>
        <taxon>Eurotatoria</taxon>
        <taxon>Bdelloidea</taxon>
        <taxon>Philodinida</taxon>
        <taxon>Philodinidae</taxon>
        <taxon>Rotaria</taxon>
    </lineage>
</organism>
<dbReference type="AlphaFoldDB" id="A0A819V6L2"/>
<dbReference type="Proteomes" id="UP000663874">
    <property type="component" value="Unassembled WGS sequence"/>
</dbReference>
<dbReference type="GO" id="GO:0006313">
    <property type="term" value="P:DNA transposition"/>
    <property type="evidence" value="ECO:0007669"/>
    <property type="project" value="InterPro"/>
</dbReference>
<dbReference type="EMBL" id="CAJOBE010010267">
    <property type="protein sequence ID" value="CAF4104315.1"/>
    <property type="molecule type" value="Genomic_DNA"/>
</dbReference>
<comment type="caution">
    <text evidence="3">The sequence shown here is derived from an EMBL/GenBank/DDBJ whole genome shotgun (WGS) entry which is preliminary data.</text>
</comment>
<evidence type="ECO:0000313" key="3">
    <source>
        <dbReference type="EMBL" id="CAF4104315.1"/>
    </source>
</evidence>
<dbReference type="InterPro" id="IPR038717">
    <property type="entry name" value="Tc1-like_DDE_dom"/>
</dbReference>
<dbReference type="Pfam" id="PF13358">
    <property type="entry name" value="DDE_3"/>
    <property type="match status" value="1"/>
</dbReference>
<sequence>DRRKSAPTVRQEIEQELGVVISNQTVRRRLHEIGFYGRVARKKPYVNKVNRLKRLKYVKMHEDKDTEFWKTVLWPDESKFNLFGSDGKVMVWRSPKEEFNPACTVPTVKHEGGIERLIWPPFSPDMNPIEYLWDELERRMKKHQPKNQDQLRQTLQITTTTTYWKCTLNGCSAIIHTDLNVKQQAINKTIPIACIYDKKCTRAILSNVAITVLPSEHEMITHSPCYLHVTQAMYQGIQRVGLSISYNNDDDNVKHCCRKLMALPLLPEVIIEDTHDELVAPMSTKLKNTLDNLLEYFQGQ</sequence>
<proteinExistence type="predicted"/>
<dbReference type="Gene3D" id="3.30.420.10">
    <property type="entry name" value="Ribonuclease H-like superfamily/Ribonuclease H"/>
    <property type="match status" value="2"/>
</dbReference>
<gene>
    <name evidence="3" type="ORF">FNK824_LOCUS31544</name>
</gene>
<dbReference type="Pfam" id="PF01498">
    <property type="entry name" value="HTH_Tnp_Tc3_2"/>
    <property type="match status" value="1"/>
</dbReference>
<dbReference type="InterPro" id="IPR052338">
    <property type="entry name" value="Transposase_5"/>
</dbReference>
<feature type="domain" description="Transposase Tc1-like" evidence="1">
    <location>
        <begin position="1"/>
        <end position="61"/>
    </location>
</feature>
<reference evidence="3" key="1">
    <citation type="submission" date="2021-02" db="EMBL/GenBank/DDBJ databases">
        <authorList>
            <person name="Nowell W R."/>
        </authorList>
    </citation>
    <scope>NUCLEOTIDE SEQUENCE</scope>
</reference>